<dbReference type="Proteomes" id="UP000887565">
    <property type="component" value="Unplaced"/>
</dbReference>
<dbReference type="PANTHER" id="PTHR10782">
    <property type="entry name" value="ZINC FINGER MIZ DOMAIN-CONTAINING PROTEIN"/>
    <property type="match status" value="1"/>
</dbReference>
<dbReference type="CDD" id="cd16650">
    <property type="entry name" value="SP-RING_PIAS-like"/>
    <property type="match status" value="1"/>
</dbReference>
<dbReference type="OMA" id="CPRELIT"/>
<name>A0A915K0K1_ROMCU</name>
<feature type="domain" description="SP-RING-type" evidence="6">
    <location>
        <begin position="599"/>
        <end position="686"/>
    </location>
</feature>
<evidence type="ECO:0000313" key="8">
    <source>
        <dbReference type="WBParaSite" id="nRc.2.0.1.t32311-RA"/>
    </source>
</evidence>
<dbReference type="InterPro" id="IPR004181">
    <property type="entry name" value="Znf_MIZ"/>
</dbReference>
<dbReference type="Pfam" id="PF25527">
    <property type="entry name" value="GBD-like_ZMIZ1_ZMIZ2"/>
    <property type="match status" value="1"/>
</dbReference>
<feature type="compositionally biased region" description="Polar residues" evidence="5">
    <location>
        <begin position="872"/>
        <end position="885"/>
    </location>
</feature>
<dbReference type="GO" id="GO:0006357">
    <property type="term" value="P:regulation of transcription by RNA polymerase II"/>
    <property type="evidence" value="ECO:0007669"/>
    <property type="project" value="TreeGrafter"/>
</dbReference>
<evidence type="ECO:0000313" key="7">
    <source>
        <dbReference type="Proteomes" id="UP000887565"/>
    </source>
</evidence>
<organism evidence="7 8">
    <name type="scientific">Romanomermis culicivorax</name>
    <name type="common">Nematode worm</name>
    <dbReference type="NCBI Taxonomy" id="13658"/>
    <lineage>
        <taxon>Eukaryota</taxon>
        <taxon>Metazoa</taxon>
        <taxon>Ecdysozoa</taxon>
        <taxon>Nematoda</taxon>
        <taxon>Enoplea</taxon>
        <taxon>Dorylaimia</taxon>
        <taxon>Mermithida</taxon>
        <taxon>Mermithoidea</taxon>
        <taxon>Mermithidae</taxon>
        <taxon>Romanomermis</taxon>
    </lineage>
</organism>
<feature type="compositionally biased region" description="Polar residues" evidence="5">
    <location>
        <begin position="932"/>
        <end position="951"/>
    </location>
</feature>
<dbReference type="InterPro" id="IPR057847">
    <property type="entry name" value="ZMIZ1/ZMIZ2_GBD-like"/>
</dbReference>
<evidence type="ECO:0000256" key="5">
    <source>
        <dbReference type="SAM" id="MobiDB-lite"/>
    </source>
</evidence>
<reference evidence="8" key="1">
    <citation type="submission" date="2022-11" db="UniProtKB">
        <authorList>
            <consortium name="WormBaseParasite"/>
        </authorList>
    </citation>
    <scope>IDENTIFICATION</scope>
</reference>
<evidence type="ECO:0000256" key="4">
    <source>
        <dbReference type="PROSITE-ProRule" id="PRU00452"/>
    </source>
</evidence>
<evidence type="ECO:0000256" key="3">
    <source>
        <dbReference type="ARBA" id="ARBA00022833"/>
    </source>
</evidence>
<evidence type="ECO:0000259" key="6">
    <source>
        <dbReference type="PROSITE" id="PS51044"/>
    </source>
</evidence>
<dbReference type="PANTHER" id="PTHR10782:SF4">
    <property type="entry name" value="TONALLI, ISOFORM E"/>
    <property type="match status" value="1"/>
</dbReference>
<dbReference type="GO" id="GO:0003712">
    <property type="term" value="F:transcription coregulator activity"/>
    <property type="evidence" value="ECO:0007669"/>
    <property type="project" value="TreeGrafter"/>
</dbReference>
<dbReference type="GO" id="GO:0016925">
    <property type="term" value="P:protein sumoylation"/>
    <property type="evidence" value="ECO:0007669"/>
    <property type="project" value="TreeGrafter"/>
</dbReference>
<evidence type="ECO:0000256" key="2">
    <source>
        <dbReference type="ARBA" id="ARBA00022771"/>
    </source>
</evidence>
<feature type="region of interest" description="Disordered" evidence="5">
    <location>
        <begin position="841"/>
        <end position="891"/>
    </location>
</feature>
<dbReference type="AlphaFoldDB" id="A0A915K0K1"/>
<keyword evidence="1" id="KW-0479">Metal-binding</keyword>
<dbReference type="InterPro" id="IPR013083">
    <property type="entry name" value="Znf_RING/FYVE/PHD"/>
</dbReference>
<dbReference type="Gene3D" id="3.30.40.10">
    <property type="entry name" value="Zinc/RING finger domain, C3HC4 (zinc finger)"/>
    <property type="match status" value="1"/>
</dbReference>
<dbReference type="Pfam" id="PF02891">
    <property type="entry name" value="zf-MIZ"/>
    <property type="match status" value="1"/>
</dbReference>
<dbReference type="WBParaSite" id="nRc.2.0.1.t32311-RA">
    <property type="protein sequence ID" value="nRc.2.0.1.t32311-RA"/>
    <property type="gene ID" value="nRc.2.0.1.g32311"/>
</dbReference>
<evidence type="ECO:0000256" key="1">
    <source>
        <dbReference type="ARBA" id="ARBA00022723"/>
    </source>
</evidence>
<feature type="region of interest" description="Disordered" evidence="5">
    <location>
        <begin position="906"/>
        <end position="951"/>
    </location>
</feature>
<dbReference type="GO" id="GO:0000785">
    <property type="term" value="C:chromatin"/>
    <property type="evidence" value="ECO:0007669"/>
    <property type="project" value="TreeGrafter"/>
</dbReference>
<keyword evidence="3" id="KW-0862">Zinc</keyword>
<sequence length="974" mass="106019">MEANKMMQKATMMNNSQQEVMWQGAPSGAVSVLTTVYSAVPSSYNGAGHQSYSMSSHSGIYQQSQDDPYGGPLSSHGSVQLHKGRGPNVYTVMDGGNLNAGAAPAYAQTTMYASTTAHGSMGQPPQQQQFHHPATTAAVPVVDYSAAGNPQAAAMNAVQVAAAAVATATATAVALDQSQFQQYSQGAPFNTAQQYTASLGMVHQSPYGPTGANPRIMQGRVMVPQGYMAPPNGRSRIQPVASGGNLIMGNYPLSHIPQKMMSGMEVMNMPPNQAYVNTGEPTSMMMPNGPTSNHRIMQSNARNYTPNINGLSGSAPPFARTYSGVQQQSFNQHRNMMAYSAVQHGQRIYPNSMSNPTPPMTPVNAALISSMSNAGYVDKSMVNSGPSISNMDVKPAVNCQLPDDNVMTFSMPDGMIMPPFHLEHNAPVTQHHFHLNESHIRWLCSSADYDLQLKCFHQDEETMSCNWPSNANVQISVNNTPVSVLKFDKPLYIKKLCQTDNVLQISVQQCSCVSYQTVNLPSVDEESNSKIENLCDEIEYMDDEEDEILDQHQKCAHQYSHLFELSIVRRIPIEVIRNRCKSMTEEQSRDKMRRFFQMSDPNNINGSFCPRELITISLRCPTNRLRIKYPARGQQCSHPQCFDLEEFLRANKDKSKWFCPCCKSELSLDTLELDQFMLLITNSFKDSLVEEVQIDSTLMFKARSFGEERIKIKSELPDTVPTPKRFKSSDMILSASVQQTANYSKQSVGGVSSSSIVYNQMPGTPASTAVLSPAYCGGLNSPVHQQQQTPVHAGAQRRRSGGAYPSPPSPQAIPVPPAHFYAATAHLFRLYQFVEREADAGSANPATPQGRQSSTNVTCPVSSPYHQPIGTPRQNSSVATPQSVGSGRMGPLTPVTPIVSCAPTGVYQNPPSVGQPRSVGNPPSVEQQQQQSNQCGAAPSNITTSNGTQNSVQVIGNSLPNSHADMSFANLWQG</sequence>
<feature type="compositionally biased region" description="Polar residues" evidence="5">
    <location>
        <begin position="844"/>
        <end position="865"/>
    </location>
</feature>
<feature type="compositionally biased region" description="Polar residues" evidence="5">
    <location>
        <begin position="48"/>
        <end position="66"/>
    </location>
</feature>
<dbReference type="PROSITE" id="PS51044">
    <property type="entry name" value="ZF_SP_RING"/>
    <property type="match status" value="1"/>
</dbReference>
<proteinExistence type="predicted"/>
<dbReference type="GO" id="GO:0061665">
    <property type="term" value="F:SUMO ligase activity"/>
    <property type="evidence" value="ECO:0007669"/>
    <property type="project" value="TreeGrafter"/>
</dbReference>
<feature type="region of interest" description="Disordered" evidence="5">
    <location>
        <begin position="781"/>
        <end position="812"/>
    </location>
</feature>
<dbReference type="GO" id="GO:0008270">
    <property type="term" value="F:zinc ion binding"/>
    <property type="evidence" value="ECO:0007669"/>
    <property type="project" value="UniProtKB-KW"/>
</dbReference>
<accession>A0A915K0K1</accession>
<keyword evidence="2 4" id="KW-0863">Zinc-finger</keyword>
<protein>
    <submittedName>
        <fullName evidence="8">SP-RING-type domain-containing protein</fullName>
    </submittedName>
</protein>
<keyword evidence="7" id="KW-1185">Reference proteome</keyword>
<feature type="region of interest" description="Disordered" evidence="5">
    <location>
        <begin position="48"/>
        <end position="77"/>
    </location>
</feature>